<gene>
    <name evidence="3" type="ORF">B9G39_24060</name>
</gene>
<accession>A0A4P9VV08</accession>
<dbReference type="GO" id="GO:0043107">
    <property type="term" value="P:type IV pilus-dependent motility"/>
    <property type="evidence" value="ECO:0007669"/>
    <property type="project" value="InterPro"/>
</dbReference>
<keyword evidence="2" id="KW-0472">Membrane</keyword>
<sequence length="201" mass="22936">MSVADSFKNINELDLENVGAWPAPIKIVIAIILFGAVLFLGYKFHLEELNNQYDTVLKEEEQLKDQFKIKAFQAANLDAYKEQMVEMERTLGDLVKQLPTDTEVPGLLEDISRAGLRSGLYFNSIDLQEEITKEFYIELPIEINVQGNYHDLGNFVSAVASLSRIVTLHDFEIKPQQSNAEILTMNIIAKTYRYNDKTEDN</sequence>
<dbReference type="InterPro" id="IPR014717">
    <property type="entry name" value="Transl_elong_EF1B/ribsomal_bS6"/>
</dbReference>
<dbReference type="Gene3D" id="3.30.70.60">
    <property type="match status" value="1"/>
</dbReference>
<evidence type="ECO:0000256" key="2">
    <source>
        <dbReference type="SAM" id="Phobius"/>
    </source>
</evidence>
<evidence type="ECO:0000313" key="3">
    <source>
        <dbReference type="EMBL" id="RDH46274.1"/>
    </source>
</evidence>
<keyword evidence="2" id="KW-0812">Transmembrane</keyword>
<dbReference type="PIRSF" id="PIRSF016482">
    <property type="entry name" value="PilO"/>
    <property type="match status" value="1"/>
</dbReference>
<dbReference type="PANTHER" id="PTHR39555">
    <property type="entry name" value="FIMBRIAL ASSEMBLY PROTEIN PILO-LIKE PROTEIN-RELATED"/>
    <property type="match status" value="1"/>
</dbReference>
<feature type="coiled-coil region" evidence="1">
    <location>
        <begin position="46"/>
        <end position="97"/>
    </location>
</feature>
<organism evidence="3 4">
    <name type="scientific">Zooshikella ganghwensis</name>
    <dbReference type="NCBI Taxonomy" id="202772"/>
    <lineage>
        <taxon>Bacteria</taxon>
        <taxon>Pseudomonadati</taxon>
        <taxon>Pseudomonadota</taxon>
        <taxon>Gammaproteobacteria</taxon>
        <taxon>Oceanospirillales</taxon>
        <taxon>Zooshikellaceae</taxon>
        <taxon>Zooshikella</taxon>
    </lineage>
</organism>
<dbReference type="EMBL" id="NDXW01000001">
    <property type="protein sequence ID" value="RDH46274.1"/>
    <property type="molecule type" value="Genomic_DNA"/>
</dbReference>
<dbReference type="Proteomes" id="UP000257039">
    <property type="component" value="Unassembled WGS sequence"/>
</dbReference>
<keyword evidence="2" id="KW-1133">Transmembrane helix</keyword>
<dbReference type="Pfam" id="PF04350">
    <property type="entry name" value="PilO"/>
    <property type="match status" value="1"/>
</dbReference>
<reference evidence="3 4" key="1">
    <citation type="submission" date="2017-04" db="EMBL/GenBank/DDBJ databases">
        <title>Draft genome sequence of Zooshikella ganghwensis VG4 isolated from Red Sea sediments.</title>
        <authorList>
            <person name="Rehman Z."/>
            <person name="Alam I."/>
            <person name="Kamau A."/>
            <person name="Bajic V."/>
            <person name="Leiknes T."/>
        </authorList>
    </citation>
    <scope>NUCLEOTIDE SEQUENCE [LARGE SCALE GENOMIC DNA]</scope>
    <source>
        <strain evidence="3 4">VG4</strain>
    </source>
</reference>
<dbReference type="Gene3D" id="1.10.287.540">
    <property type="entry name" value="Helix hairpin bin"/>
    <property type="match status" value="1"/>
</dbReference>
<comment type="caution">
    <text evidence="3">The sequence shown here is derived from an EMBL/GenBank/DDBJ whole genome shotgun (WGS) entry which is preliminary data.</text>
</comment>
<keyword evidence="1" id="KW-0175">Coiled coil</keyword>
<dbReference type="InterPro" id="IPR007445">
    <property type="entry name" value="PilO"/>
</dbReference>
<feature type="transmembrane region" description="Helical" evidence="2">
    <location>
        <begin position="20"/>
        <end position="42"/>
    </location>
</feature>
<name>A0A4P9VV08_9GAMM</name>
<evidence type="ECO:0000313" key="4">
    <source>
        <dbReference type="Proteomes" id="UP000257039"/>
    </source>
</evidence>
<dbReference type="AlphaFoldDB" id="A0A4P9VV08"/>
<dbReference type="PANTHER" id="PTHR39555:SF1">
    <property type="entry name" value="TYPE IV PILUS INNER MEMBRANE COMPONENT PILO"/>
    <property type="match status" value="1"/>
</dbReference>
<protein>
    <submittedName>
        <fullName evidence="3">Pilus assembly protein PilP</fullName>
    </submittedName>
</protein>
<keyword evidence="4" id="KW-1185">Reference proteome</keyword>
<dbReference type="RefSeq" id="WP_094789059.1">
    <property type="nucleotide sequence ID" value="NZ_NDXW01000001.1"/>
</dbReference>
<proteinExistence type="predicted"/>
<dbReference type="GO" id="GO:0043683">
    <property type="term" value="P:type IV pilus assembly"/>
    <property type="evidence" value="ECO:0007669"/>
    <property type="project" value="InterPro"/>
</dbReference>
<evidence type="ECO:0000256" key="1">
    <source>
        <dbReference type="SAM" id="Coils"/>
    </source>
</evidence>